<sequence>MGRAPCCEKVGLKQGRWTAEEDGILTKYIAQHGEGSWRSLPKNAGLLRCGKSCRLRWLNYLSDGVKRGNFSKEEDNLIVKLHATLGSRWSVIASYLPGRTDNEIKNYWNAHLSRQIYNFRHVYAAISETTVTIDVDKLSATTKRRGGKAPRSNTKMQPVPEPTKSKEGSSPVDTISTASSQADPDRDQQPINNMTCAVPCSEEAMVMDPVNQNGMVQLMGTNCSDDSVNQIGVFEEESEMEALLSCIDDDMSASVLTGIEQGGHSPRVEDLLDMDWEGFASHLWDQPSQSDLLQTAELQAMTGSESDELESFVSWLLSDDA</sequence>
<dbReference type="PANTHER" id="PTHR47999:SF6">
    <property type="entry name" value="MYB-RELATED PROTEIN P"/>
    <property type="match status" value="1"/>
</dbReference>
<evidence type="ECO:0000256" key="2">
    <source>
        <dbReference type="ARBA" id="ARBA00023015"/>
    </source>
</evidence>
<dbReference type="Proteomes" id="UP000019116">
    <property type="component" value="Chromosome 1B"/>
</dbReference>
<keyword evidence="3" id="KW-0238">DNA-binding</keyword>
<dbReference type="InterPro" id="IPR001005">
    <property type="entry name" value="SANT/Myb"/>
</dbReference>
<feature type="compositionally biased region" description="Polar residues" evidence="6">
    <location>
        <begin position="171"/>
        <end position="182"/>
    </location>
</feature>
<proteinExistence type="predicted"/>
<dbReference type="FunFam" id="1.10.10.60:FF:000121">
    <property type="entry name" value="Myb transcription factor"/>
    <property type="match status" value="1"/>
</dbReference>
<dbReference type="Gramene" id="TraesKAR1B01G0010980.1">
    <property type="protein sequence ID" value="cds.TraesKAR1B01G0010980.1"/>
    <property type="gene ID" value="TraesKAR1B01G0010980"/>
</dbReference>
<dbReference type="Gramene" id="TraesNOR1B03G00190210.1">
    <property type="protein sequence ID" value="TraesNOR1B03G00190210.1"/>
    <property type="gene ID" value="TraesNOR1B03G00190210"/>
</dbReference>
<dbReference type="GO" id="GO:0000987">
    <property type="term" value="F:cis-regulatory region sequence-specific DNA binding"/>
    <property type="evidence" value="ECO:0000318"/>
    <property type="project" value="GO_Central"/>
</dbReference>
<feature type="domain" description="HTH myb-type" evidence="8">
    <location>
        <begin position="62"/>
        <end position="116"/>
    </location>
</feature>
<reference evidence="9" key="2">
    <citation type="submission" date="2018-10" db="UniProtKB">
        <authorList>
            <consortium name="EnsemblPlants"/>
        </authorList>
    </citation>
    <scope>IDENTIFICATION</scope>
</reference>
<dbReference type="Pfam" id="PF06640">
    <property type="entry name" value="P_C"/>
    <property type="match status" value="1"/>
</dbReference>
<evidence type="ECO:0000259" key="7">
    <source>
        <dbReference type="PROSITE" id="PS50090"/>
    </source>
</evidence>
<evidence type="ECO:0000256" key="3">
    <source>
        <dbReference type="ARBA" id="ARBA00023125"/>
    </source>
</evidence>
<evidence type="ECO:0000256" key="1">
    <source>
        <dbReference type="ARBA" id="ARBA00004123"/>
    </source>
</evidence>
<comment type="subcellular location">
    <subcellularLocation>
        <location evidence="1">Nucleus</location>
    </subcellularLocation>
</comment>
<dbReference type="AlphaFoldDB" id="A0A3B5YQC8"/>
<dbReference type="OMA" id="INNMTCA"/>
<name>A0A3B5YQC8_WHEAT</name>
<evidence type="ECO:0000256" key="5">
    <source>
        <dbReference type="ARBA" id="ARBA00023242"/>
    </source>
</evidence>
<reference evidence="9" key="1">
    <citation type="submission" date="2018-08" db="EMBL/GenBank/DDBJ databases">
        <authorList>
            <person name="Rossello M."/>
        </authorList>
    </citation>
    <scope>NUCLEOTIDE SEQUENCE [LARGE SCALE GENOMIC DNA]</scope>
    <source>
        <strain evidence="9">cv. Chinese Spring</strain>
    </source>
</reference>
<keyword evidence="4" id="KW-0804">Transcription</keyword>
<dbReference type="InterPro" id="IPR009057">
    <property type="entry name" value="Homeodomain-like_sf"/>
</dbReference>
<dbReference type="GO" id="GO:0005634">
    <property type="term" value="C:nucleus"/>
    <property type="evidence" value="ECO:0000318"/>
    <property type="project" value="GO_Central"/>
</dbReference>
<dbReference type="STRING" id="4565.A0A3B5YQC8"/>
<dbReference type="Pfam" id="PF00249">
    <property type="entry name" value="Myb_DNA-binding"/>
    <property type="match status" value="2"/>
</dbReference>
<dbReference type="InterPro" id="IPR010588">
    <property type="entry name" value="Myb-rel_proteinP/Y1_C"/>
</dbReference>
<feature type="domain" description="Myb-like" evidence="7">
    <location>
        <begin position="9"/>
        <end position="61"/>
    </location>
</feature>
<dbReference type="GO" id="GO:0006355">
    <property type="term" value="P:regulation of DNA-templated transcription"/>
    <property type="evidence" value="ECO:0000318"/>
    <property type="project" value="GO_Central"/>
</dbReference>
<keyword evidence="5" id="KW-0539">Nucleus</keyword>
<dbReference type="SMR" id="A0A3B5YQC8"/>
<dbReference type="PANTHER" id="PTHR47999">
    <property type="entry name" value="TRANSCRIPTION FACTOR MYB8-RELATED-RELATED"/>
    <property type="match status" value="1"/>
</dbReference>
<dbReference type="Gramene" id="TraesCS1B02G023400.1">
    <property type="protein sequence ID" value="TraesCS1B02G023400.1"/>
    <property type="gene ID" value="TraesCS1B02G023400"/>
</dbReference>
<dbReference type="SUPFAM" id="SSF46689">
    <property type="entry name" value="Homeodomain-like"/>
    <property type="match status" value="1"/>
</dbReference>
<dbReference type="Gramene" id="TraesJAG1B03G00188650.1">
    <property type="protein sequence ID" value="TraesJAG1B03G00188650.1"/>
    <property type="gene ID" value="TraesJAG1B03G00188650"/>
</dbReference>
<dbReference type="InterPro" id="IPR017930">
    <property type="entry name" value="Myb_dom"/>
</dbReference>
<protein>
    <submittedName>
        <fullName evidence="9">Uncharacterized protein</fullName>
    </submittedName>
</protein>
<gene>
    <name evidence="9" type="primary">LOC123084279</name>
</gene>
<evidence type="ECO:0000256" key="6">
    <source>
        <dbReference type="SAM" id="MobiDB-lite"/>
    </source>
</evidence>
<evidence type="ECO:0000313" key="10">
    <source>
        <dbReference type="Proteomes" id="UP000019116"/>
    </source>
</evidence>
<dbReference type="OrthoDB" id="735895at2759"/>
<evidence type="ECO:0000259" key="8">
    <source>
        <dbReference type="PROSITE" id="PS51294"/>
    </source>
</evidence>
<dbReference type="CDD" id="cd00167">
    <property type="entry name" value="SANT"/>
    <property type="match status" value="2"/>
</dbReference>
<evidence type="ECO:0000256" key="4">
    <source>
        <dbReference type="ARBA" id="ARBA00023163"/>
    </source>
</evidence>
<dbReference type="RefSeq" id="XP_044361905.1">
    <property type="nucleotide sequence ID" value="XM_044505970.1"/>
</dbReference>
<feature type="region of interest" description="Disordered" evidence="6">
    <location>
        <begin position="141"/>
        <end position="191"/>
    </location>
</feature>
<dbReference type="GeneID" id="123084279"/>
<feature type="domain" description="Myb-like" evidence="7">
    <location>
        <begin position="62"/>
        <end position="112"/>
    </location>
</feature>
<feature type="domain" description="HTH myb-type" evidence="8">
    <location>
        <begin position="9"/>
        <end position="61"/>
    </location>
</feature>
<dbReference type="PROSITE" id="PS51294">
    <property type="entry name" value="HTH_MYB"/>
    <property type="match status" value="2"/>
</dbReference>
<dbReference type="EnsemblPlants" id="TraesCS1B02G023400.1">
    <property type="protein sequence ID" value="TraesCS1B02G023400.1"/>
    <property type="gene ID" value="TraesCS1B02G023400"/>
</dbReference>
<dbReference type="PROSITE" id="PS50090">
    <property type="entry name" value="MYB_LIKE"/>
    <property type="match status" value="2"/>
</dbReference>
<organism evidence="9">
    <name type="scientific">Triticum aestivum</name>
    <name type="common">Wheat</name>
    <dbReference type="NCBI Taxonomy" id="4565"/>
    <lineage>
        <taxon>Eukaryota</taxon>
        <taxon>Viridiplantae</taxon>
        <taxon>Streptophyta</taxon>
        <taxon>Embryophyta</taxon>
        <taxon>Tracheophyta</taxon>
        <taxon>Spermatophyta</taxon>
        <taxon>Magnoliopsida</taxon>
        <taxon>Liliopsida</taxon>
        <taxon>Poales</taxon>
        <taxon>Poaceae</taxon>
        <taxon>BOP clade</taxon>
        <taxon>Pooideae</taxon>
        <taxon>Triticodae</taxon>
        <taxon>Triticeae</taxon>
        <taxon>Triticinae</taxon>
        <taxon>Triticum</taxon>
    </lineage>
</organism>
<keyword evidence="10" id="KW-1185">Reference proteome</keyword>
<evidence type="ECO:0000313" key="9">
    <source>
        <dbReference type="EnsemblPlants" id="TraesCS1B02G023400.1"/>
    </source>
</evidence>
<dbReference type="InterPro" id="IPR015495">
    <property type="entry name" value="Myb_TF_plants"/>
</dbReference>
<dbReference type="Gene3D" id="1.10.10.60">
    <property type="entry name" value="Homeodomain-like"/>
    <property type="match status" value="2"/>
</dbReference>
<accession>A0A3B5YQC8</accession>
<dbReference type="Gramene" id="TraesCS1B03G0046800.1">
    <property type="protein sequence ID" value="TraesCS1B03G0046800.1.CDS"/>
    <property type="gene ID" value="TraesCS1B03G0046800"/>
</dbReference>
<keyword evidence="2" id="KW-0805">Transcription regulation</keyword>
<dbReference type="SMART" id="SM00717">
    <property type="entry name" value="SANT"/>
    <property type="match status" value="2"/>
</dbReference>